<organism evidence="1 2">
    <name type="scientific">Cladonia borealis</name>
    <dbReference type="NCBI Taxonomy" id="184061"/>
    <lineage>
        <taxon>Eukaryota</taxon>
        <taxon>Fungi</taxon>
        <taxon>Dikarya</taxon>
        <taxon>Ascomycota</taxon>
        <taxon>Pezizomycotina</taxon>
        <taxon>Lecanoromycetes</taxon>
        <taxon>OSLEUM clade</taxon>
        <taxon>Lecanoromycetidae</taxon>
        <taxon>Lecanorales</taxon>
        <taxon>Lecanorineae</taxon>
        <taxon>Cladoniaceae</taxon>
        <taxon>Cladonia</taxon>
    </lineage>
</organism>
<comment type="caution">
    <text evidence="1">The sequence shown here is derived from an EMBL/GenBank/DDBJ whole genome shotgun (WGS) entry which is preliminary data.</text>
</comment>
<name>A0AA39R5T2_9LECA</name>
<dbReference type="AlphaFoldDB" id="A0AA39R5T2"/>
<accession>A0AA39R5T2</accession>
<gene>
    <name evidence="1" type="ORF">JMJ35_003718</name>
</gene>
<proteinExistence type="predicted"/>
<evidence type="ECO:0000313" key="1">
    <source>
        <dbReference type="EMBL" id="KAK0513996.1"/>
    </source>
</evidence>
<evidence type="ECO:0000313" key="2">
    <source>
        <dbReference type="Proteomes" id="UP001166286"/>
    </source>
</evidence>
<reference evidence="1" key="1">
    <citation type="submission" date="2023-03" db="EMBL/GenBank/DDBJ databases">
        <title>Complete genome of Cladonia borealis.</title>
        <authorList>
            <person name="Park H."/>
        </authorList>
    </citation>
    <scope>NUCLEOTIDE SEQUENCE</scope>
    <source>
        <strain evidence="1">ANT050790</strain>
    </source>
</reference>
<dbReference type="EMBL" id="JAFEKC020000006">
    <property type="protein sequence ID" value="KAK0513996.1"/>
    <property type="molecule type" value="Genomic_DNA"/>
</dbReference>
<sequence>MKATAPDLLLTHSRLASLGSEFLARELQGLLIRTKGLRHAAKERDTKGFLGLCESARDSPLILYDEGKDAEWLVPTLSAVLHMVHLWTRDKMDLLAEIPAVDSCWDIGEAALTAMKDDPAKILRSELDDDKSACVIDLVKGYLITLDELLDLQEDAAKEPKPMVKVESSKLYAWDLLDIVTYKRKNRRQLKVSENWTLLCNKIVILVGQGMGENIRPAEGVSVCNAWSPIPPKHQYLTATVKCLQQMASRYRHNSPDPCFKLITNGFWVSSSENLFADCGNPIERPLKEGDANV</sequence>
<keyword evidence="2" id="KW-1185">Reference proteome</keyword>
<protein>
    <submittedName>
        <fullName evidence="1">Uncharacterized protein</fullName>
    </submittedName>
</protein>
<dbReference type="Proteomes" id="UP001166286">
    <property type="component" value="Unassembled WGS sequence"/>
</dbReference>